<dbReference type="STRING" id="314278.NB231_09098"/>
<dbReference type="Gene3D" id="3.40.1090.10">
    <property type="entry name" value="Cytosolic phospholipase A2 catalytic domain"/>
    <property type="match status" value="2"/>
</dbReference>
<keyword evidence="3 4" id="KW-0443">Lipid metabolism</keyword>
<feature type="domain" description="PNPLA" evidence="7">
    <location>
        <begin position="45"/>
        <end position="206"/>
    </location>
</feature>
<comment type="caution">
    <text evidence="4">Lacks conserved residue(s) required for the propagation of feature annotation.</text>
</comment>
<keyword evidence="1 4" id="KW-0378">Hydrolase</keyword>
<dbReference type="AlphaFoldDB" id="A4BMZ7"/>
<accession>A4BMZ7</accession>
<evidence type="ECO:0000256" key="6">
    <source>
        <dbReference type="SAM" id="Phobius"/>
    </source>
</evidence>
<dbReference type="PANTHER" id="PTHR14226:SF76">
    <property type="entry name" value="NTE FAMILY PROTEIN RSSA"/>
    <property type="match status" value="1"/>
</dbReference>
<dbReference type="PROSITE" id="PS51635">
    <property type="entry name" value="PNPLA"/>
    <property type="match status" value="1"/>
</dbReference>
<dbReference type="InterPro" id="IPR050301">
    <property type="entry name" value="NTE"/>
</dbReference>
<evidence type="ECO:0000256" key="4">
    <source>
        <dbReference type="PROSITE-ProRule" id="PRU01161"/>
    </source>
</evidence>
<dbReference type="GO" id="GO:0016787">
    <property type="term" value="F:hydrolase activity"/>
    <property type="evidence" value="ECO:0007669"/>
    <property type="project" value="UniProtKB-UniRule"/>
</dbReference>
<dbReference type="Proteomes" id="UP000003374">
    <property type="component" value="Unassembled WGS sequence"/>
</dbReference>
<evidence type="ECO:0000259" key="7">
    <source>
        <dbReference type="PROSITE" id="PS51635"/>
    </source>
</evidence>
<dbReference type="Pfam" id="PF01734">
    <property type="entry name" value="Patatin"/>
    <property type="match status" value="1"/>
</dbReference>
<gene>
    <name evidence="8" type="ORF">NB231_09098</name>
</gene>
<protein>
    <recommendedName>
        <fullName evidence="7">PNPLA domain-containing protein</fullName>
    </recommendedName>
</protein>
<evidence type="ECO:0000256" key="5">
    <source>
        <dbReference type="SAM" id="MobiDB-lite"/>
    </source>
</evidence>
<evidence type="ECO:0000256" key="2">
    <source>
        <dbReference type="ARBA" id="ARBA00022963"/>
    </source>
</evidence>
<feature type="region of interest" description="Disordered" evidence="5">
    <location>
        <begin position="235"/>
        <end position="258"/>
    </location>
</feature>
<feature type="active site" description="Proton acceptor" evidence="4">
    <location>
        <position position="193"/>
    </location>
</feature>
<evidence type="ECO:0000313" key="8">
    <source>
        <dbReference type="EMBL" id="EAR22596.1"/>
    </source>
</evidence>
<keyword evidence="6" id="KW-0472">Membrane</keyword>
<comment type="caution">
    <text evidence="8">The sequence shown here is derived from an EMBL/GenBank/DDBJ whole genome shotgun (WGS) entry which is preliminary data.</text>
</comment>
<feature type="transmembrane region" description="Helical" evidence="6">
    <location>
        <begin position="73"/>
        <end position="95"/>
    </location>
</feature>
<dbReference type="SUPFAM" id="SSF52151">
    <property type="entry name" value="FabD/lysophospholipase-like"/>
    <property type="match status" value="1"/>
</dbReference>
<dbReference type="eggNOG" id="COG1752">
    <property type="taxonomic scope" value="Bacteria"/>
</dbReference>
<reference evidence="8 9" key="1">
    <citation type="submission" date="2006-02" db="EMBL/GenBank/DDBJ databases">
        <authorList>
            <person name="Waterbury J."/>
            <person name="Ferriera S."/>
            <person name="Johnson J."/>
            <person name="Kravitz S."/>
            <person name="Halpern A."/>
            <person name="Remington K."/>
            <person name="Beeson K."/>
            <person name="Tran B."/>
            <person name="Rogers Y.-H."/>
            <person name="Friedman R."/>
            <person name="Venter J.C."/>
        </authorList>
    </citation>
    <scope>NUCLEOTIDE SEQUENCE [LARGE SCALE GENOMIC DNA]</scope>
    <source>
        <strain evidence="8 9">Nb-231</strain>
    </source>
</reference>
<dbReference type="InterPro" id="IPR002641">
    <property type="entry name" value="PNPLA_dom"/>
</dbReference>
<dbReference type="PANTHER" id="PTHR14226">
    <property type="entry name" value="NEUROPATHY TARGET ESTERASE/SWISS CHEESE D.MELANOGASTER"/>
    <property type="match status" value="1"/>
</dbReference>
<evidence type="ECO:0000313" key="9">
    <source>
        <dbReference type="Proteomes" id="UP000003374"/>
    </source>
</evidence>
<sequence length="366" mass="39641">MLDFAVVCTSRVRCARRATWLWPGRREFAKLILMRTPADRPRIGIALGSGSARGWAHIGVLRGLGELGLKPDLIAGTSCGAIVGAVYACGHLRIFERWVRRLTRREVISLLDLAVGGGGGFFEGKRLIDLFVESFGNLHFDQLRRPLGVVATDLYSGREHWLREGSVVEAVRASMALPGLFTPSSRNGKWLVDGGLVNPVPVSLCHAMGADAIIAVNLNGDLIGRHLQPILKQASSVPDPVDPATATEDDESIEPGEPGLFNRVSAQLRDRTAVLLGQFRAGSSASGPGLFEVMTTAINIMQDRITRSRMAGDPPDLLLSPRLARIGLLEYARGAEAIEEGYKVVRRMQPVILDFMASIGYEPDGS</sequence>
<name>A4BMZ7_9GAMM</name>
<dbReference type="InterPro" id="IPR016035">
    <property type="entry name" value="Acyl_Trfase/lysoPLipase"/>
</dbReference>
<evidence type="ECO:0000256" key="1">
    <source>
        <dbReference type="ARBA" id="ARBA00022801"/>
    </source>
</evidence>
<feature type="short sequence motif" description="DGA/G" evidence="4">
    <location>
        <begin position="193"/>
        <end position="195"/>
    </location>
</feature>
<dbReference type="EMBL" id="AAOF01000002">
    <property type="protein sequence ID" value="EAR22596.1"/>
    <property type="molecule type" value="Genomic_DNA"/>
</dbReference>
<proteinExistence type="predicted"/>
<dbReference type="HOGENOM" id="CLU_047251_2_0_6"/>
<keyword evidence="2 4" id="KW-0442">Lipid degradation</keyword>
<keyword evidence="6" id="KW-0812">Transmembrane</keyword>
<keyword evidence="9" id="KW-1185">Reference proteome</keyword>
<dbReference type="RefSeq" id="WP_005001693.1">
    <property type="nucleotide sequence ID" value="NZ_CH672427.1"/>
</dbReference>
<keyword evidence="6" id="KW-1133">Transmembrane helix</keyword>
<evidence type="ECO:0000256" key="3">
    <source>
        <dbReference type="ARBA" id="ARBA00023098"/>
    </source>
</evidence>
<dbReference type="GO" id="GO:0016042">
    <property type="term" value="P:lipid catabolic process"/>
    <property type="evidence" value="ECO:0007669"/>
    <property type="project" value="UniProtKB-UniRule"/>
</dbReference>
<feature type="active site" description="Nucleophile" evidence="4">
    <location>
        <position position="78"/>
    </location>
</feature>
<feature type="short sequence motif" description="GXSXG" evidence="4">
    <location>
        <begin position="76"/>
        <end position="80"/>
    </location>
</feature>
<organism evidence="8 9">
    <name type="scientific">Nitrococcus mobilis Nb-231</name>
    <dbReference type="NCBI Taxonomy" id="314278"/>
    <lineage>
        <taxon>Bacteria</taxon>
        <taxon>Pseudomonadati</taxon>
        <taxon>Pseudomonadota</taxon>
        <taxon>Gammaproteobacteria</taxon>
        <taxon>Chromatiales</taxon>
        <taxon>Ectothiorhodospiraceae</taxon>
        <taxon>Nitrococcus</taxon>
    </lineage>
</organism>